<sequence length="368" mass="42911">MVGGTGYISVCDPEPRPQKPLKKIVFLLTFTLFLCSLLYHKASHVPTISLPQLPNISVAESPLIAADQELVHTDTFEADDTRNLARILKEASTEEKTVIVTMMNQAYAKQNSTFDLFLEGFRVGQGTEKLLRHVMVVCFDKKAYSRCVEVFPSRCYLLRTAGLDFSGEKRFMARDYLKMMWRRTEFLGSLLRLGYNFLFTDMDILWLRDPFPRLVSDADFQIACDYFNGNVSDARNYANGGFKFVKANRRTIEFYKYWYESRLRFPGKNEQDVINKIKYDEYINKIGLKMKFIDPKDVADFCQSDWDINKVCTMHGNCCIGMDNKLKDLRQVLEDWRDFMSNIGQKRGFRKPMNCWRSIGRKVQKRRG</sequence>
<dbReference type="EMBL" id="CM002869">
    <property type="protein sequence ID" value="KFK44898.1"/>
    <property type="molecule type" value="Genomic_DNA"/>
</dbReference>
<dbReference type="InterPro" id="IPR044821">
    <property type="entry name" value="At1g28695/At4g15970-like"/>
</dbReference>
<dbReference type="AlphaFoldDB" id="A0A087HRZ6"/>
<proteinExistence type="predicted"/>
<dbReference type="Pfam" id="PF03407">
    <property type="entry name" value="Nucleotid_trans"/>
    <property type="match status" value="1"/>
</dbReference>
<feature type="domain" description="Nucleotide-diphospho-sugar transferase" evidence="1">
    <location>
        <begin position="130"/>
        <end position="329"/>
    </location>
</feature>
<reference evidence="3" key="1">
    <citation type="journal article" date="2015" name="Nat. Plants">
        <title>Genome expansion of Arabis alpina linked with retrotransposition and reduced symmetric DNA methylation.</title>
        <authorList>
            <person name="Willing E.M."/>
            <person name="Rawat V."/>
            <person name="Mandakova T."/>
            <person name="Maumus F."/>
            <person name="James G.V."/>
            <person name="Nordstroem K.J."/>
            <person name="Becker C."/>
            <person name="Warthmann N."/>
            <person name="Chica C."/>
            <person name="Szarzynska B."/>
            <person name="Zytnicki M."/>
            <person name="Albani M.C."/>
            <person name="Kiefer C."/>
            <person name="Bergonzi S."/>
            <person name="Castaings L."/>
            <person name="Mateos J.L."/>
            <person name="Berns M.C."/>
            <person name="Bujdoso N."/>
            <person name="Piofczyk T."/>
            <person name="de Lorenzo L."/>
            <person name="Barrero-Sicilia C."/>
            <person name="Mateos I."/>
            <person name="Piednoel M."/>
            <person name="Hagmann J."/>
            <person name="Chen-Min-Tao R."/>
            <person name="Iglesias-Fernandez R."/>
            <person name="Schuster S.C."/>
            <person name="Alonso-Blanco C."/>
            <person name="Roudier F."/>
            <person name="Carbonero P."/>
            <person name="Paz-Ares J."/>
            <person name="Davis S.J."/>
            <person name="Pecinka A."/>
            <person name="Quesneville H."/>
            <person name="Colot V."/>
            <person name="Lysak M.A."/>
            <person name="Weigel D."/>
            <person name="Coupland G."/>
            <person name="Schneeberger K."/>
        </authorList>
    </citation>
    <scope>NUCLEOTIDE SEQUENCE [LARGE SCALE GENOMIC DNA]</scope>
    <source>
        <strain evidence="3">cv. Pajares</strain>
    </source>
</reference>
<keyword evidence="3" id="KW-1185">Reference proteome</keyword>
<dbReference type="PANTHER" id="PTHR46038">
    <property type="entry name" value="EXPRESSED PROTEIN-RELATED"/>
    <property type="match status" value="1"/>
</dbReference>
<evidence type="ECO:0000313" key="2">
    <source>
        <dbReference type="EMBL" id="KFK44898.1"/>
    </source>
</evidence>
<dbReference type="OrthoDB" id="540503at2759"/>
<evidence type="ECO:0000259" key="1">
    <source>
        <dbReference type="Pfam" id="PF03407"/>
    </source>
</evidence>
<dbReference type="Gramene" id="KFK44898">
    <property type="protein sequence ID" value="KFK44898"/>
    <property type="gene ID" value="AALP_AA1G317200"/>
</dbReference>
<dbReference type="OMA" id="KKAYSRC"/>
<protein>
    <recommendedName>
        <fullName evidence="1">Nucleotide-diphospho-sugar transferase domain-containing protein</fullName>
    </recommendedName>
</protein>
<accession>A0A087HRZ6</accession>
<organism evidence="2 3">
    <name type="scientific">Arabis alpina</name>
    <name type="common">Alpine rock-cress</name>
    <dbReference type="NCBI Taxonomy" id="50452"/>
    <lineage>
        <taxon>Eukaryota</taxon>
        <taxon>Viridiplantae</taxon>
        <taxon>Streptophyta</taxon>
        <taxon>Embryophyta</taxon>
        <taxon>Tracheophyta</taxon>
        <taxon>Spermatophyta</taxon>
        <taxon>Magnoliopsida</taxon>
        <taxon>eudicotyledons</taxon>
        <taxon>Gunneridae</taxon>
        <taxon>Pentapetalae</taxon>
        <taxon>rosids</taxon>
        <taxon>malvids</taxon>
        <taxon>Brassicales</taxon>
        <taxon>Brassicaceae</taxon>
        <taxon>Arabideae</taxon>
        <taxon>Arabis</taxon>
    </lineage>
</organism>
<gene>
    <name evidence="2" type="ordered locus">AALP_Aa1g317200</name>
</gene>
<evidence type="ECO:0000313" key="3">
    <source>
        <dbReference type="Proteomes" id="UP000029120"/>
    </source>
</evidence>
<dbReference type="InterPro" id="IPR005069">
    <property type="entry name" value="Nucl-diP-sugar_transferase"/>
</dbReference>
<dbReference type="Proteomes" id="UP000029120">
    <property type="component" value="Chromosome 1"/>
</dbReference>
<name>A0A087HRZ6_ARAAL</name>
<dbReference type="PANTHER" id="PTHR46038:SF13">
    <property type="entry name" value="GLYCOSYLTRANSFERASE"/>
    <property type="match status" value="1"/>
</dbReference>